<dbReference type="PANTHER" id="PTHR37835">
    <property type="entry name" value="ALPHA-CLOSTRIPAIN"/>
    <property type="match status" value="1"/>
</dbReference>
<name>A0A2P7EBC8_9SYNE</name>
<comment type="caution">
    <text evidence="1">The sequence shown here is derived from an EMBL/GenBank/DDBJ whole genome shotgun (WGS) entry which is preliminary data.</text>
</comment>
<keyword evidence="2" id="KW-1185">Reference proteome</keyword>
<evidence type="ECO:0000313" key="1">
    <source>
        <dbReference type="EMBL" id="PSI00536.1"/>
    </source>
</evidence>
<dbReference type="Proteomes" id="UP000240206">
    <property type="component" value="Unassembled WGS sequence"/>
</dbReference>
<dbReference type="InterPro" id="IPR005077">
    <property type="entry name" value="Peptidase_C11"/>
</dbReference>
<evidence type="ECO:0000313" key="2">
    <source>
        <dbReference type="Proteomes" id="UP000240206"/>
    </source>
</evidence>
<gene>
    <name evidence="1" type="ORF">C7K08_12625</name>
</gene>
<dbReference type="AlphaFoldDB" id="A0A2P7EBC8"/>
<dbReference type="RefSeq" id="WP_106500939.1">
    <property type="nucleotide sequence ID" value="NZ_PXVC01000106.1"/>
</dbReference>
<dbReference type="Pfam" id="PF03415">
    <property type="entry name" value="Peptidase_C11"/>
    <property type="match status" value="1"/>
</dbReference>
<proteinExistence type="predicted"/>
<organism evidence="1 2">
    <name type="scientific">Synechococcus lacustris str. Tous</name>
    <dbReference type="NCBI Taxonomy" id="1910958"/>
    <lineage>
        <taxon>Bacteria</taxon>
        <taxon>Bacillati</taxon>
        <taxon>Cyanobacteriota</taxon>
        <taxon>Cyanophyceae</taxon>
        <taxon>Synechococcales</taxon>
        <taxon>Synechococcaceae</taxon>
        <taxon>Synechococcus</taxon>
    </lineage>
</organism>
<reference evidence="2" key="1">
    <citation type="submission" date="2018-03" db="EMBL/GenBank/DDBJ databases">
        <title>Ecological and genomic features of two cosmopolitan and abundant freshwater picocyanobacteria.</title>
        <authorList>
            <person name="Cabello-Yeves P.J."/>
            <person name="Picazo A."/>
            <person name="Camacho A."/>
            <person name="Callieri C."/>
            <person name="Rosselli R."/>
            <person name="Roda-Garcia J."/>
            <person name="Coutinho F.H."/>
            <person name="Rodriguez-Valera F."/>
        </authorList>
    </citation>
    <scope>NUCLEOTIDE SEQUENCE [LARGE SCALE GENOMIC DNA]</scope>
    <source>
        <strain evidence="2">Tous</strain>
    </source>
</reference>
<dbReference type="EMBL" id="PXVC01000106">
    <property type="protein sequence ID" value="PSI00536.1"/>
    <property type="molecule type" value="Genomic_DNA"/>
</dbReference>
<sequence>MADTYNIANLFTNVDLSRYLTENLVEKELALLKNPGQFSSSILFDQANGVDNNLAYPTGWNGVDSYNTSGFSQDIWKKTGIAIVQPSKISNEKFMAIYEEAINNPSSYANNLTQSIIATGSTKSSQNISPSINIGISTKFDILPEMQTGSPVAVDYILDQSNSSIFFNQKTHAIWLSNHGGSFINGSNGDGPSTDLDQNYINLEVVDFKNSLSKSILNSAQKSRFGLVTYDECLMANVELATELASVTRYILASQEVVPGYGFDYFLTLSDFKTNSKLESQSDIEFVSKRLGEAFVSTFNGRNSIFYTISLTDTNAIPDLNKAIKAYVDELLKSDEKLLNNLLNTLRLKGTSYEYKYLQDLGNLALITKSLQGASTALINASQEILVKLDNAVVVNNQKYRPIADGFIEKNSSGLTITLPTDYSQYVDLGTSAKFKIKAPEFEAQTGWSALLDRIAKLLQTVDTNTASADQSEKKVRYSGEIIKSFSNEAWFALEINGYLSELSSNSLVNSNSVILPELKTAEVSDLILYLDLLSVGNSGTITVEFQDLNGNKKGGWSKQVNNPDTLLFNFSELHFGDKLLEFANGDKIVLIPSDGLDISYDLDMLVKDHDLKEFGEPDSNGFFAEFNTPILLNTSLIANRDQRFLFNTPVLPQELGKEEQLFHTDVVLLSEFPGTFRVSFEEYDGPSVVFESMDYIDELISLKPSTNYMVTISYQDSDEIYSDIYPEKLSSPSSDVALYLNYDANQPDNLDDAILRAPRKIDVALDRGSV</sequence>
<dbReference type="PANTHER" id="PTHR37835:SF1">
    <property type="entry name" value="ALPHA-CLOSTRIPAIN"/>
    <property type="match status" value="1"/>
</dbReference>
<protein>
    <submittedName>
        <fullName evidence="1">Uncharacterized protein</fullName>
    </submittedName>
</protein>
<accession>A0A2P7EBC8</accession>